<comment type="subunit">
    <text evidence="3">Homodimer.</text>
</comment>
<comment type="caution">
    <text evidence="16">The sequence shown here is derived from an EMBL/GenBank/DDBJ whole genome shotgun (WGS) entry which is preliminary data.</text>
</comment>
<comment type="cofactor">
    <cofactor evidence="1">
        <name>Co(2+)</name>
        <dbReference type="ChEBI" id="CHEBI:48828"/>
    </cofactor>
</comment>
<feature type="binding site" evidence="11">
    <location>
        <position position="630"/>
    </location>
    <ligand>
        <name>substrate</name>
    </ligand>
</feature>
<dbReference type="FunFam" id="3.40.50.970:FF:000003">
    <property type="entry name" value="Transketolase"/>
    <property type="match status" value="1"/>
</dbReference>
<dbReference type="GO" id="GO:0046872">
    <property type="term" value="F:metal ion binding"/>
    <property type="evidence" value="ECO:0007669"/>
    <property type="project" value="UniProtKB-KW"/>
</dbReference>
<feature type="binding site" evidence="12">
    <location>
        <position position="544"/>
    </location>
    <ligand>
        <name>thiamine diphosphate</name>
        <dbReference type="ChEBI" id="CHEBI:58937"/>
    </ligand>
</feature>
<feature type="binding site" evidence="11">
    <location>
        <position position="131"/>
    </location>
    <ligand>
        <name>substrate</name>
    </ligand>
</feature>
<dbReference type="FunFam" id="3.40.50.970:FF:000004">
    <property type="entry name" value="Transketolase"/>
    <property type="match status" value="1"/>
</dbReference>
<dbReference type="CDD" id="cd07033">
    <property type="entry name" value="TPP_PYR_DXS_TK_like"/>
    <property type="match status" value="1"/>
</dbReference>
<evidence type="ECO:0000256" key="2">
    <source>
        <dbReference type="ARBA" id="ARBA00007131"/>
    </source>
</evidence>
<dbReference type="Proteomes" id="UP001178507">
    <property type="component" value="Unassembled WGS sequence"/>
</dbReference>
<evidence type="ECO:0000256" key="6">
    <source>
        <dbReference type="ARBA" id="ARBA00022723"/>
    </source>
</evidence>
<feature type="binding site" evidence="13">
    <location>
        <position position="261"/>
    </location>
    <ligand>
        <name>Mg(2+)</name>
        <dbReference type="ChEBI" id="CHEBI:18420"/>
    </ligand>
</feature>
<gene>
    <name evidence="16" type="ORF">EVOR1521_LOCUS12715</name>
</gene>
<protein>
    <recommendedName>
        <fullName evidence="4">transketolase</fullName>
        <ecNumber evidence="4">2.2.1.1</ecNumber>
    </recommendedName>
</protein>
<feature type="binding site" evidence="13">
    <location>
        <position position="291"/>
    </location>
    <ligand>
        <name>Mg(2+)</name>
        <dbReference type="ChEBI" id="CHEBI:18420"/>
    </ligand>
</feature>
<dbReference type="EMBL" id="CAUJNA010001353">
    <property type="protein sequence ID" value="CAJ1386323.1"/>
    <property type="molecule type" value="Genomic_DNA"/>
</dbReference>
<feature type="binding site" evidence="12">
    <location>
        <position position="262"/>
    </location>
    <ligand>
        <name>thiamine diphosphate</name>
        <dbReference type="ChEBI" id="CHEBI:58937"/>
    </ligand>
</feature>
<dbReference type="InterPro" id="IPR005475">
    <property type="entry name" value="Transketolase-like_Pyr-bd"/>
</dbReference>
<evidence type="ECO:0000256" key="1">
    <source>
        <dbReference type="ARBA" id="ARBA00001941"/>
    </source>
</evidence>
<dbReference type="Gene3D" id="3.40.50.920">
    <property type="match status" value="1"/>
</dbReference>
<feature type="binding site" evidence="11">
    <location>
        <position position="576"/>
    </location>
    <ligand>
        <name>substrate</name>
    </ligand>
</feature>
<dbReference type="AlphaFoldDB" id="A0AA36IEK9"/>
<evidence type="ECO:0000256" key="14">
    <source>
        <dbReference type="PIRSR" id="PIRSR605478-5"/>
    </source>
</evidence>
<name>A0AA36IEK9_9DINO</name>
<dbReference type="InterPro" id="IPR049557">
    <property type="entry name" value="Transketolase_CS"/>
</dbReference>
<feature type="binding site" evidence="11">
    <location>
        <position position="568"/>
    </location>
    <ligand>
        <name>substrate</name>
    </ligand>
</feature>
<evidence type="ECO:0000256" key="13">
    <source>
        <dbReference type="PIRSR" id="PIRSR605478-4"/>
    </source>
</evidence>
<keyword evidence="6 13" id="KW-0479">Metal-binding</keyword>
<dbReference type="GO" id="GO:0005829">
    <property type="term" value="C:cytosol"/>
    <property type="evidence" value="ECO:0007669"/>
    <property type="project" value="TreeGrafter"/>
</dbReference>
<evidence type="ECO:0000313" key="17">
    <source>
        <dbReference type="Proteomes" id="UP001178507"/>
    </source>
</evidence>
<feature type="binding site" evidence="12">
    <location>
        <position position="368"/>
    </location>
    <ligand>
        <name>thiamine diphosphate</name>
        <dbReference type="ChEBI" id="CHEBI:58937"/>
    </ligand>
</feature>
<evidence type="ECO:0000256" key="4">
    <source>
        <dbReference type="ARBA" id="ARBA00013152"/>
    </source>
</evidence>
<reference evidence="16" key="1">
    <citation type="submission" date="2023-08" db="EMBL/GenBank/DDBJ databases">
        <authorList>
            <person name="Chen Y."/>
            <person name="Shah S."/>
            <person name="Dougan E. K."/>
            <person name="Thang M."/>
            <person name="Chan C."/>
        </authorList>
    </citation>
    <scope>NUCLEOTIDE SEQUENCE</scope>
</reference>
<dbReference type="SUPFAM" id="SSF52922">
    <property type="entry name" value="TK C-terminal domain-like"/>
    <property type="match status" value="1"/>
</dbReference>
<feature type="active site" description="Proton donor" evidence="10">
    <location>
        <position position="517"/>
    </location>
</feature>
<feature type="site" description="Important for catalytic activity" evidence="14">
    <location>
        <position position="368"/>
    </location>
</feature>
<keyword evidence="5" id="KW-0808">Transferase</keyword>
<evidence type="ECO:0000256" key="10">
    <source>
        <dbReference type="PIRSR" id="PIRSR605478-1"/>
    </source>
</evidence>
<feature type="domain" description="Transketolase-like pyrimidine-binding" evidence="15">
    <location>
        <begin position="460"/>
        <end position="636"/>
    </location>
</feature>
<dbReference type="InterPro" id="IPR055152">
    <property type="entry name" value="Transketolase-like_C_2"/>
</dbReference>
<evidence type="ECO:0000256" key="7">
    <source>
        <dbReference type="ARBA" id="ARBA00022842"/>
    </source>
</evidence>
<proteinExistence type="inferred from homology"/>
<feature type="non-terminal residue" evidence="16">
    <location>
        <position position="779"/>
    </location>
</feature>
<feature type="site" description="Important for catalytic activity" evidence="14">
    <location>
        <position position="131"/>
    </location>
</feature>
<dbReference type="Pfam" id="PF00456">
    <property type="entry name" value="Transketolase_N"/>
    <property type="match status" value="1"/>
</dbReference>
<evidence type="ECO:0000256" key="12">
    <source>
        <dbReference type="PIRSR" id="PIRSR605478-3"/>
    </source>
</evidence>
<dbReference type="SMART" id="SM00861">
    <property type="entry name" value="Transket_pyr"/>
    <property type="match status" value="1"/>
</dbReference>
<evidence type="ECO:0000313" key="16">
    <source>
        <dbReference type="EMBL" id="CAJ1386323.1"/>
    </source>
</evidence>
<dbReference type="PANTHER" id="PTHR43522">
    <property type="entry name" value="TRANSKETOLASE"/>
    <property type="match status" value="1"/>
</dbReference>
<feature type="binding site" evidence="11">
    <location>
        <position position="490"/>
    </location>
    <ligand>
        <name>substrate</name>
    </ligand>
</feature>
<organism evidence="16 17">
    <name type="scientific">Effrenium voratum</name>
    <dbReference type="NCBI Taxonomy" id="2562239"/>
    <lineage>
        <taxon>Eukaryota</taxon>
        <taxon>Sar</taxon>
        <taxon>Alveolata</taxon>
        <taxon>Dinophyceae</taxon>
        <taxon>Suessiales</taxon>
        <taxon>Symbiodiniaceae</taxon>
        <taxon>Effrenium</taxon>
    </lineage>
</organism>
<comment type="similarity">
    <text evidence="2">Belongs to the transketolase family.</text>
</comment>
<dbReference type="GO" id="GO:0004802">
    <property type="term" value="F:transketolase activity"/>
    <property type="evidence" value="ECO:0007669"/>
    <property type="project" value="UniProtKB-EC"/>
</dbReference>
<dbReference type="GO" id="GO:0006098">
    <property type="term" value="P:pentose-phosphate shunt"/>
    <property type="evidence" value="ECO:0007669"/>
    <property type="project" value="TreeGrafter"/>
</dbReference>
<dbReference type="NCBIfam" id="TIGR00232">
    <property type="entry name" value="tktlase_bact"/>
    <property type="match status" value="1"/>
</dbReference>
<feature type="binding site" evidence="12">
    <location>
        <position position="171"/>
    </location>
    <ligand>
        <name>thiamine diphosphate</name>
        <dbReference type="ChEBI" id="CHEBI:58937"/>
    </ligand>
</feature>
<sequence length="779" mass="83073">AFCSFVVQLRFPTPRMPATRSQRAAAVAAAGAAATMLAPAFVAPKTAGAVSANVTPASAAPAAPAAAQCSVLGAGAAALAAAAAVRPSKRCARKEAVVRMATATDVDVDTECINAIRFLAVDAVNKANSGHPGAPMGQAPIGYLLFAEEMQHNPKDSKWVNRDRFVLSSGHGCMLQYSLLHLAGYESVSMDDLKQFRQWGSKTPGHPENFETDGIEVTTGPLGMGISNAVGLAAAEAHLAAVYNKPGMELIDHYTYTIAGDGCMQEGISHEACAYAGHLGLGKLIAFYDDNGITIDGHTDLSFTEDVGKRFEAYGWQVLTVSEGNTDVDSIRKAIKDAKACTDKPTLIKVKTTIGFGSPNKADSHDAHGAPLGADEAEATRKQLGWDYGEFEVPEQVYDTFRKHASSGAEKQKAWEKMWEEYQEKEPELAAQFKRAVMDRELPKNWRDALPKVTPEDKGKATRLHSQDCLNAIANVLPEFMGGSADLAPSNMTLMKCTGDFLSGSYSERNMRFGIREFGMGAVSNALSLDKTGIIPYCATFTIFTDYMRGAIRIAALSQAGTIFVTTHDSIAVGEDGPTHQPIETIPSLRLIPDLTVIRPADGNETAGAYAYAVERSKNDSRPTMMAFSRQALDNLPNSSIENTLKGAYEVIECADPELILIGTGSEVGLCVDAAKRMDGKKVRVVSMPSCEIFRAQSDSYKSELLPGDVPKMSVEAACTSGWGEFADAFVGIDVFGASAPGGTCLDKFGFNVDNVFSCAERCLSGEKGVLSNGSQGKH</sequence>
<evidence type="ECO:0000256" key="3">
    <source>
        <dbReference type="ARBA" id="ARBA00011738"/>
    </source>
</evidence>
<feature type="binding site" evidence="13">
    <location>
        <position position="293"/>
    </location>
    <ligand>
        <name>Mg(2+)</name>
        <dbReference type="ChEBI" id="CHEBI:18420"/>
    </ligand>
</feature>
<dbReference type="EC" id="2.2.1.1" evidence="4"/>
<keyword evidence="17" id="KW-1185">Reference proteome</keyword>
<keyword evidence="8 12" id="KW-0786">Thiamine pyrophosphate</keyword>
<comment type="catalytic activity">
    <reaction evidence="9">
        <text>D-sedoheptulose 7-phosphate + D-glyceraldehyde 3-phosphate = aldehydo-D-ribose 5-phosphate + D-xylulose 5-phosphate</text>
        <dbReference type="Rhea" id="RHEA:10508"/>
        <dbReference type="ChEBI" id="CHEBI:57483"/>
        <dbReference type="ChEBI" id="CHEBI:57737"/>
        <dbReference type="ChEBI" id="CHEBI:58273"/>
        <dbReference type="ChEBI" id="CHEBI:59776"/>
        <dbReference type="EC" id="2.2.1.1"/>
    </reaction>
</comment>
<dbReference type="PANTHER" id="PTHR43522:SF2">
    <property type="entry name" value="TRANSKETOLASE 1-RELATED"/>
    <property type="match status" value="1"/>
</dbReference>
<evidence type="ECO:0000256" key="9">
    <source>
        <dbReference type="ARBA" id="ARBA00049473"/>
    </source>
</evidence>
<accession>A0AA36IEK9</accession>
<evidence type="ECO:0000256" key="11">
    <source>
        <dbReference type="PIRSR" id="PIRSR605478-2"/>
    </source>
</evidence>
<dbReference type="InterPro" id="IPR020826">
    <property type="entry name" value="Transketolase_BS"/>
</dbReference>
<dbReference type="Pfam" id="PF22613">
    <property type="entry name" value="Transketolase_C_1"/>
    <property type="match status" value="1"/>
</dbReference>
<dbReference type="InterPro" id="IPR009014">
    <property type="entry name" value="Transketo_C/PFOR_II"/>
</dbReference>
<dbReference type="PROSITE" id="PS00801">
    <property type="entry name" value="TRANSKETOLASE_1"/>
    <property type="match status" value="1"/>
</dbReference>
<feature type="binding site" evidence="11">
    <location>
        <position position="368"/>
    </location>
    <ligand>
        <name>substrate</name>
    </ligand>
</feature>
<feature type="binding site" evidence="12">
    <location>
        <position position="291"/>
    </location>
    <ligand>
        <name>thiamine diphosphate</name>
        <dbReference type="ChEBI" id="CHEBI:58937"/>
    </ligand>
</feature>
<evidence type="ECO:0000259" key="15">
    <source>
        <dbReference type="SMART" id="SM00861"/>
    </source>
</evidence>
<evidence type="ECO:0000256" key="5">
    <source>
        <dbReference type="ARBA" id="ARBA00022679"/>
    </source>
</evidence>
<dbReference type="CDD" id="cd02012">
    <property type="entry name" value="TPP_TK"/>
    <property type="match status" value="1"/>
</dbReference>
<feature type="binding site" evidence="11">
    <location>
        <position position="580"/>
    </location>
    <ligand>
        <name>substrate</name>
    </ligand>
</feature>
<comment type="cofactor">
    <cofactor evidence="12">
        <name>thiamine diphosphate</name>
        <dbReference type="ChEBI" id="CHEBI:58937"/>
    </cofactor>
    <text evidence="12">Binds 1 thiamine pyrophosphate per subunit. During the reaction, the substrate forms a covalent intermediate with the cofactor.</text>
</comment>
<keyword evidence="7 13" id="KW-0460">Magnesium</keyword>
<dbReference type="Pfam" id="PF02779">
    <property type="entry name" value="Transket_pyr"/>
    <property type="match status" value="1"/>
</dbReference>
<comment type="cofactor">
    <cofactor evidence="13">
        <name>Mg(2+)</name>
        <dbReference type="ChEBI" id="CHEBI:18420"/>
    </cofactor>
    <text evidence="13">Binds 1 Mg(2+) ion per subunit. Can also utilize other divalent metal cations, such as Ca(2+), Mn(2+) and Co(2+).</text>
</comment>
<dbReference type="InterPro" id="IPR029061">
    <property type="entry name" value="THDP-binding"/>
</dbReference>
<evidence type="ECO:0000256" key="8">
    <source>
        <dbReference type="ARBA" id="ARBA00023052"/>
    </source>
</evidence>
<dbReference type="PROSITE" id="PS00802">
    <property type="entry name" value="TRANSKETOLASE_2"/>
    <property type="match status" value="1"/>
</dbReference>
<dbReference type="SUPFAM" id="SSF52518">
    <property type="entry name" value="Thiamin diphosphate-binding fold (THDP-binding)"/>
    <property type="match status" value="2"/>
</dbReference>
<feature type="binding site" evidence="11">
    <location>
        <position position="463"/>
    </location>
    <ligand>
        <name>substrate</name>
    </ligand>
</feature>
<dbReference type="InterPro" id="IPR033247">
    <property type="entry name" value="Transketolase_fam"/>
</dbReference>
<feature type="binding site" evidence="12">
    <location>
        <begin position="220"/>
        <end position="222"/>
    </location>
    <ligand>
        <name>thiamine diphosphate</name>
        <dbReference type="ChEBI" id="CHEBI:58937"/>
    </ligand>
</feature>
<dbReference type="InterPro" id="IPR005478">
    <property type="entry name" value="Transketolase_bac-like"/>
</dbReference>
<dbReference type="InterPro" id="IPR005474">
    <property type="entry name" value="Transketolase_N"/>
</dbReference>
<dbReference type="Gene3D" id="3.40.50.970">
    <property type="match status" value="2"/>
</dbReference>